<protein>
    <recommendedName>
        <fullName evidence="1">DUF6894 domain-containing protein</fullName>
    </recommendedName>
</protein>
<name>A0A179SE92_9HYPH</name>
<dbReference type="EMBL" id="LWHQ01000017">
    <property type="protein sequence ID" value="OAS25290.1"/>
    <property type="molecule type" value="Genomic_DNA"/>
</dbReference>
<accession>A0A179SE92</accession>
<dbReference type="AlphaFoldDB" id="A0A179SE92"/>
<feature type="domain" description="DUF6894" evidence="1">
    <location>
        <begin position="8"/>
        <end position="75"/>
    </location>
</feature>
<dbReference type="Pfam" id="PF21834">
    <property type="entry name" value="DUF6894"/>
    <property type="match status" value="1"/>
</dbReference>
<evidence type="ECO:0000313" key="2">
    <source>
        <dbReference type="EMBL" id="OAS25290.1"/>
    </source>
</evidence>
<comment type="caution">
    <text evidence="2">The sequence shown here is derived from an EMBL/GenBank/DDBJ whole genome shotgun (WGS) entry which is preliminary data.</text>
</comment>
<evidence type="ECO:0000313" key="3">
    <source>
        <dbReference type="Proteomes" id="UP000078316"/>
    </source>
</evidence>
<evidence type="ECO:0000259" key="1">
    <source>
        <dbReference type="Pfam" id="PF21834"/>
    </source>
</evidence>
<sequence length="76" mass="8133">MVSLMPQRYFFNLVGPASAIEDPTGVEADTPDQAEAEARAVIAEMRAGGSLPVLGPGWHLEIRDAAGRLMRSIPLD</sequence>
<proteinExistence type="predicted"/>
<reference evidence="2 3" key="1">
    <citation type="submission" date="2016-04" db="EMBL/GenBank/DDBJ databases">
        <authorList>
            <person name="Evans L.H."/>
            <person name="Alamgir A."/>
            <person name="Owens N."/>
            <person name="Weber N.D."/>
            <person name="Virtaneva K."/>
            <person name="Barbian K."/>
            <person name="Babar A."/>
            <person name="Rosenke K."/>
        </authorList>
    </citation>
    <scope>NUCLEOTIDE SEQUENCE [LARGE SCALE GENOMIC DNA]</scope>
    <source>
        <strain evidence="2 3">PMB02</strain>
    </source>
</reference>
<gene>
    <name evidence="2" type="ORF">A5481_10270</name>
</gene>
<dbReference type="Proteomes" id="UP000078316">
    <property type="component" value="Unassembled WGS sequence"/>
</dbReference>
<dbReference type="InterPro" id="IPR054189">
    <property type="entry name" value="DUF6894"/>
</dbReference>
<organism evidence="2 3">
    <name type="scientific">Methylobacterium platani</name>
    <dbReference type="NCBI Taxonomy" id="427683"/>
    <lineage>
        <taxon>Bacteria</taxon>
        <taxon>Pseudomonadati</taxon>
        <taxon>Pseudomonadota</taxon>
        <taxon>Alphaproteobacteria</taxon>
        <taxon>Hyphomicrobiales</taxon>
        <taxon>Methylobacteriaceae</taxon>
        <taxon>Methylobacterium</taxon>
    </lineage>
</organism>